<sequence length="75" mass="8768">MSFAEHHSHHIPLRRQLVSSKFSRFLQHYDHGLFDVLLPPFSSLSPTSSSTDHSLYYFSLQTNVLFNVTKICRYP</sequence>
<dbReference type="EMBL" id="HACG01038854">
    <property type="protein sequence ID" value="CEK85719.1"/>
    <property type="molecule type" value="Transcribed_RNA"/>
</dbReference>
<proteinExistence type="predicted"/>
<evidence type="ECO:0000313" key="1">
    <source>
        <dbReference type="EMBL" id="CEK85719.1"/>
    </source>
</evidence>
<protein>
    <submittedName>
        <fullName evidence="1">Uncharacterized protein</fullName>
    </submittedName>
</protein>
<accession>A0A0B7AXJ2</accession>
<reference evidence="1" key="1">
    <citation type="submission" date="2014-12" db="EMBL/GenBank/DDBJ databases">
        <title>Insight into the proteome of Arion vulgaris.</title>
        <authorList>
            <person name="Aradska J."/>
            <person name="Bulat T."/>
            <person name="Smidak R."/>
            <person name="Sarate P."/>
            <person name="Gangsoo J."/>
            <person name="Sialana F."/>
            <person name="Bilban M."/>
            <person name="Lubec G."/>
        </authorList>
    </citation>
    <scope>NUCLEOTIDE SEQUENCE</scope>
    <source>
        <tissue evidence="1">Skin</tissue>
    </source>
</reference>
<dbReference type="AlphaFoldDB" id="A0A0B7AXJ2"/>
<name>A0A0B7AXJ2_9EUPU</name>
<gene>
    <name evidence="1" type="primary">ORF149836</name>
</gene>
<organism evidence="1">
    <name type="scientific">Arion vulgaris</name>
    <dbReference type="NCBI Taxonomy" id="1028688"/>
    <lineage>
        <taxon>Eukaryota</taxon>
        <taxon>Metazoa</taxon>
        <taxon>Spiralia</taxon>
        <taxon>Lophotrochozoa</taxon>
        <taxon>Mollusca</taxon>
        <taxon>Gastropoda</taxon>
        <taxon>Heterobranchia</taxon>
        <taxon>Euthyneura</taxon>
        <taxon>Panpulmonata</taxon>
        <taxon>Eupulmonata</taxon>
        <taxon>Stylommatophora</taxon>
        <taxon>Helicina</taxon>
        <taxon>Arionoidea</taxon>
        <taxon>Arionidae</taxon>
        <taxon>Arion</taxon>
    </lineage>
</organism>